<dbReference type="KEGG" id="tfl:RPIT_02240"/>
<proteinExistence type="predicted"/>
<dbReference type="AlphaFoldDB" id="A0A1Q2CCD6"/>
<keyword evidence="2" id="KW-1185">Reference proteome</keyword>
<dbReference type="STRING" id="1610493.RPIT_02240"/>
<dbReference type="EMBL" id="CP019605">
    <property type="protein sequence ID" value="AQP43778.1"/>
    <property type="molecule type" value="Genomic_DNA"/>
</dbReference>
<dbReference type="Proteomes" id="UP000188324">
    <property type="component" value="Chromosome"/>
</dbReference>
<organism evidence="1 2">
    <name type="scientific">Tessaracoccus flavus</name>
    <dbReference type="NCBI Taxonomy" id="1610493"/>
    <lineage>
        <taxon>Bacteria</taxon>
        <taxon>Bacillati</taxon>
        <taxon>Actinomycetota</taxon>
        <taxon>Actinomycetes</taxon>
        <taxon>Propionibacteriales</taxon>
        <taxon>Propionibacteriaceae</taxon>
        <taxon>Tessaracoccus</taxon>
    </lineage>
</organism>
<accession>A0A1Q2CCD6</accession>
<gene>
    <name evidence="1" type="ORF">RPIT_02240</name>
</gene>
<reference evidence="1 2" key="1">
    <citation type="journal article" date="2016" name="Int. J. Syst. Evol. Microbiol.">
        <title>Tessaracoccus flavus sp. nov., isolated from the drainage system of a lindane-producing factory.</title>
        <authorList>
            <person name="Kumari R."/>
            <person name="Singh P."/>
            <person name="Schumann P."/>
            <person name="Lal R."/>
        </authorList>
    </citation>
    <scope>NUCLEOTIDE SEQUENCE [LARGE SCALE GENOMIC DNA]</scope>
    <source>
        <strain evidence="1 2">RP1T</strain>
    </source>
</reference>
<name>A0A1Q2CCD6_9ACTN</name>
<evidence type="ECO:0000313" key="2">
    <source>
        <dbReference type="Proteomes" id="UP000188324"/>
    </source>
</evidence>
<protein>
    <submittedName>
        <fullName evidence="1">Uncharacterized protein</fullName>
    </submittedName>
</protein>
<sequence>MRGSGWTSSCLDVRGWDLVWCDEDVYRRYRVKKATRSEETGEFEMLMGANSNLLKPAIDADSLIREEQWVLGYTVTPLRTIDEVFVAEILGSTASRVGHLLLGPHVSLGPTSSRDGGRFLSDAEDQLPGFDDDSLVGRGMLPGLLGVNS</sequence>
<evidence type="ECO:0000313" key="1">
    <source>
        <dbReference type="EMBL" id="AQP43778.1"/>
    </source>
</evidence>